<dbReference type="Pfam" id="PF08922">
    <property type="entry name" value="DUF1905"/>
    <property type="match status" value="1"/>
</dbReference>
<proteinExistence type="predicted"/>
<dbReference type="SUPFAM" id="SSF141694">
    <property type="entry name" value="AF2212/PG0164-like"/>
    <property type="match status" value="1"/>
</dbReference>
<evidence type="ECO:0008006" key="3">
    <source>
        <dbReference type="Google" id="ProtNLM"/>
    </source>
</evidence>
<gene>
    <name evidence="1" type="ORF">GGR37_001654</name>
</gene>
<dbReference type="OrthoDB" id="9808666at2"/>
<accession>A0A7W7ABP0</accession>
<dbReference type="AlphaFoldDB" id="A0A7W7ABP0"/>
<evidence type="ECO:0000313" key="1">
    <source>
        <dbReference type="EMBL" id="MBB4613379.1"/>
    </source>
</evidence>
<protein>
    <recommendedName>
        <fullName evidence="3">DUF1905 domain-containing protein</fullName>
    </recommendedName>
</protein>
<reference evidence="1 2" key="1">
    <citation type="submission" date="2020-08" db="EMBL/GenBank/DDBJ databases">
        <title>Genomic Encyclopedia of Type Strains, Phase IV (KMG-IV): sequencing the most valuable type-strain genomes for metagenomic binning, comparative biology and taxonomic classification.</title>
        <authorList>
            <person name="Goeker M."/>
        </authorList>
    </citation>
    <scope>NUCLEOTIDE SEQUENCE [LARGE SCALE GENOMIC DNA]</scope>
    <source>
        <strain evidence="1 2">DSM 17507</strain>
    </source>
</reference>
<evidence type="ECO:0000313" key="2">
    <source>
        <dbReference type="Proteomes" id="UP000538566"/>
    </source>
</evidence>
<keyword evidence="2" id="KW-1185">Reference proteome</keyword>
<dbReference type="InterPro" id="IPR015018">
    <property type="entry name" value="DUF1905"/>
</dbReference>
<dbReference type="RefSeq" id="WP_144907660.1">
    <property type="nucleotide sequence ID" value="NZ_JACHOA010000003.1"/>
</dbReference>
<name>A0A7W7ABP0_9SPHN</name>
<sequence length="106" mass="11612">MSDDAYATTTTLWRWSGGANGGDWFFVTVDGEVGEALSATALMHRLETGRRAGWGSVKVTVQVGETEWRTSAFPSKERGWMVPIKASVRKAEGLIEGEAFALQLKF</sequence>
<dbReference type="Proteomes" id="UP000538566">
    <property type="component" value="Unassembled WGS sequence"/>
</dbReference>
<dbReference type="InterPro" id="IPR037079">
    <property type="entry name" value="AF2212/PG0164-like_sf"/>
</dbReference>
<dbReference type="EMBL" id="JACHOA010000003">
    <property type="protein sequence ID" value="MBB4613379.1"/>
    <property type="molecule type" value="Genomic_DNA"/>
</dbReference>
<dbReference type="Gene3D" id="2.40.30.100">
    <property type="entry name" value="AF2212/PG0164-like"/>
    <property type="match status" value="1"/>
</dbReference>
<comment type="caution">
    <text evidence="1">The sequence shown here is derived from an EMBL/GenBank/DDBJ whole genome shotgun (WGS) entry which is preliminary data.</text>
</comment>
<organism evidence="1 2">
    <name type="scientific">Novosphingobium taihuense</name>
    <dbReference type="NCBI Taxonomy" id="260085"/>
    <lineage>
        <taxon>Bacteria</taxon>
        <taxon>Pseudomonadati</taxon>
        <taxon>Pseudomonadota</taxon>
        <taxon>Alphaproteobacteria</taxon>
        <taxon>Sphingomonadales</taxon>
        <taxon>Sphingomonadaceae</taxon>
        <taxon>Novosphingobium</taxon>
    </lineage>
</organism>